<feature type="compositionally biased region" description="Pro residues" evidence="1">
    <location>
        <begin position="79"/>
        <end position="93"/>
    </location>
</feature>
<evidence type="ECO:0000313" key="3">
    <source>
        <dbReference type="EMBL" id="RSM75509.1"/>
    </source>
</evidence>
<organism evidence="3 4">
    <name type="scientific">Kibdelosporangium aridum</name>
    <dbReference type="NCBI Taxonomy" id="2030"/>
    <lineage>
        <taxon>Bacteria</taxon>
        <taxon>Bacillati</taxon>
        <taxon>Actinomycetota</taxon>
        <taxon>Actinomycetes</taxon>
        <taxon>Pseudonocardiales</taxon>
        <taxon>Pseudonocardiaceae</taxon>
        <taxon>Kibdelosporangium</taxon>
    </lineage>
</organism>
<protein>
    <recommendedName>
        <fullName evidence="2">Excalibur calcium-binding domain-containing protein</fullName>
    </recommendedName>
</protein>
<dbReference type="Proteomes" id="UP000287547">
    <property type="component" value="Unassembled WGS sequence"/>
</dbReference>
<dbReference type="OrthoDB" id="4337778at2"/>
<comment type="caution">
    <text evidence="3">The sequence shown here is derived from an EMBL/GenBank/DDBJ whole genome shotgun (WGS) entry which is preliminary data.</text>
</comment>
<proteinExistence type="predicted"/>
<evidence type="ECO:0000313" key="4">
    <source>
        <dbReference type="Proteomes" id="UP000287547"/>
    </source>
</evidence>
<dbReference type="EMBL" id="QHKI01000047">
    <property type="protein sequence ID" value="RSM75509.1"/>
    <property type="molecule type" value="Genomic_DNA"/>
</dbReference>
<feature type="compositionally biased region" description="Low complexity" evidence="1">
    <location>
        <begin position="94"/>
        <end position="109"/>
    </location>
</feature>
<gene>
    <name evidence="3" type="ORF">DMH04_37905</name>
</gene>
<accession>A0A428YY28</accession>
<sequence length="157" mass="16300">MGDTSTVTATASVASSNRVTRWCESRNARPTCEDSTGMRLVCAIVMVAFMSACAVPDRTIGPAPQIPTITAPIPEVPAAPVVAPPSPEPPRTTPKPVAVTSTSTSATPSMPLPAKSAYKNCSQVTAAGKGPIRRGDPGWADWLDHDGDGVACFPKKR</sequence>
<evidence type="ECO:0000256" key="1">
    <source>
        <dbReference type="SAM" id="MobiDB-lite"/>
    </source>
</evidence>
<feature type="domain" description="Excalibur calcium-binding" evidence="2">
    <location>
        <begin position="117"/>
        <end position="153"/>
    </location>
</feature>
<dbReference type="SMART" id="SM00894">
    <property type="entry name" value="Excalibur"/>
    <property type="match status" value="1"/>
</dbReference>
<dbReference type="AlphaFoldDB" id="A0A428YY28"/>
<dbReference type="InterPro" id="IPR008613">
    <property type="entry name" value="Excalibur_Ca-bd_domain"/>
</dbReference>
<feature type="region of interest" description="Disordered" evidence="1">
    <location>
        <begin position="79"/>
        <end position="114"/>
    </location>
</feature>
<dbReference type="Pfam" id="PF05901">
    <property type="entry name" value="Excalibur"/>
    <property type="match status" value="1"/>
</dbReference>
<reference evidence="3 4" key="1">
    <citation type="submission" date="2018-05" db="EMBL/GenBank/DDBJ databases">
        <title>Evolution of GPA BGCs.</title>
        <authorList>
            <person name="Waglechner N."/>
            <person name="Wright G.D."/>
        </authorList>
    </citation>
    <scope>NUCLEOTIDE SEQUENCE [LARGE SCALE GENOMIC DNA]</scope>
    <source>
        <strain evidence="3 4">A82846</strain>
    </source>
</reference>
<evidence type="ECO:0000259" key="2">
    <source>
        <dbReference type="SMART" id="SM00894"/>
    </source>
</evidence>
<name>A0A428YY28_KIBAR</name>